<comment type="caution">
    <text evidence="3">The sequence shown here is derived from an EMBL/GenBank/DDBJ whole genome shotgun (WGS) entry which is preliminary data.</text>
</comment>
<accession>X0T8E7</accession>
<dbReference type="SUPFAM" id="SSF51971">
    <property type="entry name" value="Nucleotide-binding domain"/>
    <property type="match status" value="1"/>
</dbReference>
<dbReference type="GO" id="GO:0051536">
    <property type="term" value="F:iron-sulfur cluster binding"/>
    <property type="evidence" value="ECO:0007669"/>
    <property type="project" value="InterPro"/>
</dbReference>
<dbReference type="Pfam" id="PF07992">
    <property type="entry name" value="Pyr_redox_2"/>
    <property type="match status" value="1"/>
</dbReference>
<reference evidence="3" key="1">
    <citation type="journal article" date="2014" name="Front. Microbiol.">
        <title>High frequency of phylogenetically diverse reductive dehalogenase-homologous genes in deep subseafloor sedimentary metagenomes.</title>
        <authorList>
            <person name="Kawai M."/>
            <person name="Futagami T."/>
            <person name="Toyoda A."/>
            <person name="Takaki Y."/>
            <person name="Nishi S."/>
            <person name="Hori S."/>
            <person name="Arai W."/>
            <person name="Tsubouchi T."/>
            <person name="Morono Y."/>
            <person name="Uchiyama I."/>
            <person name="Ito T."/>
            <person name="Fujiyama A."/>
            <person name="Inagaki F."/>
            <person name="Takami H."/>
        </authorList>
    </citation>
    <scope>NUCLEOTIDE SEQUENCE</scope>
    <source>
        <strain evidence="3">Expedition CK06-06</strain>
    </source>
</reference>
<dbReference type="PANTHER" id="PTHR42783:SF3">
    <property type="entry name" value="GLUTAMATE SYNTHASE [NADPH] SMALL CHAIN-RELATED"/>
    <property type="match status" value="1"/>
</dbReference>
<dbReference type="Gene3D" id="3.50.50.60">
    <property type="entry name" value="FAD/NAD(P)-binding domain"/>
    <property type="match status" value="2"/>
</dbReference>
<dbReference type="InterPro" id="IPR009051">
    <property type="entry name" value="Helical_ferredxn"/>
</dbReference>
<gene>
    <name evidence="3" type="ORF">S01H1_05290</name>
</gene>
<dbReference type="PANTHER" id="PTHR42783">
    <property type="entry name" value="GLUTAMATE SYNTHASE [NADPH] SMALL CHAIN"/>
    <property type="match status" value="1"/>
</dbReference>
<feature type="domain" description="Dihydroprymidine dehydrogenase" evidence="2">
    <location>
        <begin position="182"/>
        <end position="259"/>
    </location>
</feature>
<dbReference type="InterPro" id="IPR028261">
    <property type="entry name" value="DPD_II"/>
</dbReference>
<feature type="non-terminal residue" evidence="3">
    <location>
        <position position="1"/>
    </location>
</feature>
<evidence type="ECO:0000259" key="2">
    <source>
        <dbReference type="Pfam" id="PF14691"/>
    </source>
</evidence>
<protein>
    <recommendedName>
        <fullName evidence="4">Dihydroprymidine dehydrogenase domain-containing protein</fullName>
    </recommendedName>
</protein>
<dbReference type="GO" id="GO:0016491">
    <property type="term" value="F:oxidoreductase activity"/>
    <property type="evidence" value="ECO:0007669"/>
    <property type="project" value="InterPro"/>
</dbReference>
<evidence type="ECO:0008006" key="4">
    <source>
        <dbReference type="Google" id="ProtNLM"/>
    </source>
</evidence>
<feature type="domain" description="FAD/NAD(P)-binding" evidence="1">
    <location>
        <begin position="274"/>
        <end position="470"/>
    </location>
</feature>
<dbReference type="InterPro" id="IPR023753">
    <property type="entry name" value="FAD/NAD-binding_dom"/>
</dbReference>
<dbReference type="Gene3D" id="1.10.1060.10">
    <property type="entry name" value="Alpha-helical ferredoxin"/>
    <property type="match status" value="1"/>
</dbReference>
<sequence length="492" mass="53024">PDSVFEQDLAYDRALKLIRSLQDAAQAKGVIFSVKLSNTLAMSNHRGVLAGEEMYMSGRALFPITVQLYKRLRSDIGPNLRVSYSAGADAINLIDLLSASALPITVASDLLKPGGYGRFAQYISGLRDAMAAGGISSLEQLSRQPEIALEKLVQEGLTSPRYKKDYHPFDLPKVESELDAFDCIEAPCMAQCAVCQDVPEYAHWIGTGEVDRAVASILHRNPLPASTGHVCTNLCQTRCTRNNYDESVAIRRLKRFAIENGSFPLTPATPSDHRVAVIGSGPSGLAAAFYLALSGIQVTVFESKERAGGMLAIAPQFRLPSAVVNSDIDRIVSLGVEIRCNHKVQETPEALLESGYSAVYVACGFANDANLTIEGIETAGAIGAIDFLDSVARGDQHELGDRVIVIGGGNTAIDAARTAQRLTGGSTTVVYRRTVAEMPAEEEELHDLLIEGNRLEELSIPQRVLAENSRVTGLECLKAELGEPDADGRRRP</sequence>
<organism evidence="3">
    <name type="scientific">marine sediment metagenome</name>
    <dbReference type="NCBI Taxonomy" id="412755"/>
    <lineage>
        <taxon>unclassified sequences</taxon>
        <taxon>metagenomes</taxon>
        <taxon>ecological metagenomes</taxon>
    </lineage>
</organism>
<dbReference type="SUPFAM" id="SSF46548">
    <property type="entry name" value="alpha-helical ferredoxin"/>
    <property type="match status" value="1"/>
</dbReference>
<evidence type="ECO:0000259" key="1">
    <source>
        <dbReference type="Pfam" id="PF07992"/>
    </source>
</evidence>
<dbReference type="AlphaFoldDB" id="X0T8E7"/>
<dbReference type="Pfam" id="PF14691">
    <property type="entry name" value="Fer4_20"/>
    <property type="match status" value="1"/>
</dbReference>
<proteinExistence type="predicted"/>
<evidence type="ECO:0000313" key="3">
    <source>
        <dbReference type="EMBL" id="GAF72365.1"/>
    </source>
</evidence>
<dbReference type="InterPro" id="IPR036188">
    <property type="entry name" value="FAD/NAD-bd_sf"/>
</dbReference>
<dbReference type="EMBL" id="BARS01002759">
    <property type="protein sequence ID" value="GAF72365.1"/>
    <property type="molecule type" value="Genomic_DNA"/>
</dbReference>
<name>X0T8E7_9ZZZZ</name>
<feature type="non-terminal residue" evidence="3">
    <location>
        <position position="492"/>
    </location>
</feature>
<dbReference type="PRINTS" id="PR00419">
    <property type="entry name" value="ADXRDTASE"/>
</dbReference>